<sequence>MFLDTVSLLHKKDLGFNDPRSFKGSIVCVTFGLWCVSTDPLPIV</sequence>
<proteinExistence type="predicted"/>
<evidence type="ECO:0000313" key="2">
    <source>
        <dbReference type="Proteomes" id="UP000509249"/>
    </source>
</evidence>
<gene>
    <name evidence="1" type="ORF">VEIT17_02600</name>
</gene>
<name>A0ABN5XRI1_9FIRM</name>
<protein>
    <submittedName>
        <fullName evidence="1">Uncharacterized protein</fullName>
    </submittedName>
</protein>
<dbReference type="Proteomes" id="UP000509249">
    <property type="component" value="Chromosome"/>
</dbReference>
<reference evidence="1 2" key="1">
    <citation type="journal article" date="2020" name="Int. J. Syst. Evol. Microbiol.">
        <title>Veillonella nakazawae sp. nov., an anaerobic gram-negative coccus isolated from the oral cavity of Japanese children.</title>
        <authorList>
            <person name="Mashima I."/>
            <person name="Theodorea C.F."/>
            <person name="Djais A.A."/>
            <person name="Kunihiro T."/>
            <person name="Kawamura Y."/>
            <person name="Otomo M."/>
            <person name="Saitoh M."/>
            <person name="Tamai R."/>
            <person name="Kiyoura Y."/>
        </authorList>
    </citation>
    <scope>NUCLEOTIDE SEQUENCE [LARGE SCALE GENOMIC DNA]</scope>
    <source>
        <strain evidence="1 2">T1-7</strain>
    </source>
</reference>
<organism evidence="1 2">
    <name type="scientific">Veillonella nakazawae</name>
    <dbReference type="NCBI Taxonomy" id="2682456"/>
    <lineage>
        <taxon>Bacteria</taxon>
        <taxon>Bacillati</taxon>
        <taxon>Bacillota</taxon>
        <taxon>Negativicutes</taxon>
        <taxon>Veillonellales</taxon>
        <taxon>Veillonellaceae</taxon>
        <taxon>Veillonella</taxon>
    </lineage>
</organism>
<dbReference type="EMBL" id="AP022321">
    <property type="protein sequence ID" value="BBU33814.1"/>
    <property type="molecule type" value="Genomic_DNA"/>
</dbReference>
<keyword evidence="2" id="KW-1185">Reference proteome</keyword>
<accession>A0ABN5XRI1</accession>
<evidence type="ECO:0000313" key="1">
    <source>
        <dbReference type="EMBL" id="BBU33814.1"/>
    </source>
</evidence>